<dbReference type="HOGENOM" id="CLU_3157506_0_0_6"/>
<dbReference type="EMBL" id="CP000880">
    <property type="protein sequence ID" value="ABX20798.1"/>
    <property type="molecule type" value="Genomic_DNA"/>
</dbReference>
<protein>
    <submittedName>
        <fullName evidence="1">Uncharacterized protein</fullName>
    </submittedName>
</protein>
<name>A9MLT5_SALAR</name>
<accession>A9MLT5</accession>
<dbReference type="Proteomes" id="UP000002084">
    <property type="component" value="Chromosome"/>
</dbReference>
<keyword evidence="2" id="KW-1185">Reference proteome</keyword>
<gene>
    <name evidence="1" type="ordered locus">SARI_00881</name>
</gene>
<evidence type="ECO:0000313" key="1">
    <source>
        <dbReference type="EMBL" id="ABX20798.1"/>
    </source>
</evidence>
<organism evidence="1 2">
    <name type="scientific">Salmonella arizonae (strain ATCC BAA-731 / CDC346-86 / RSK2980)</name>
    <dbReference type="NCBI Taxonomy" id="41514"/>
    <lineage>
        <taxon>Bacteria</taxon>
        <taxon>Pseudomonadati</taxon>
        <taxon>Pseudomonadota</taxon>
        <taxon>Gammaproteobacteria</taxon>
        <taxon>Enterobacterales</taxon>
        <taxon>Enterobacteriaceae</taxon>
        <taxon>Salmonella</taxon>
    </lineage>
</organism>
<reference evidence="1 2" key="1">
    <citation type="submission" date="2007-11" db="EMBL/GenBank/DDBJ databases">
        <authorList>
            <consortium name="The Salmonella enterica serovar Arizonae Genome Sequencing Project"/>
            <person name="McClelland M."/>
            <person name="Sanderson E.K."/>
            <person name="Porwollik S."/>
            <person name="Spieth J."/>
            <person name="Clifton W.S."/>
            <person name="Fulton R."/>
            <person name="Chunyan W."/>
            <person name="Wollam A."/>
            <person name="Shah N."/>
            <person name="Pepin K."/>
            <person name="Bhonagiri V."/>
            <person name="Nash W."/>
            <person name="Johnson M."/>
            <person name="Thiruvilangam P."/>
            <person name="Wilson R."/>
        </authorList>
    </citation>
    <scope>NUCLEOTIDE SEQUENCE [LARGE SCALE GENOMIC DNA]</scope>
    <source>
        <strain evidence="2">ATCC BAA-731 / CDC346-86 / RSK2980</strain>
    </source>
</reference>
<evidence type="ECO:0000313" key="2">
    <source>
        <dbReference type="Proteomes" id="UP000002084"/>
    </source>
</evidence>
<sequence>MTCALFVKLIRMLHWLCLKLLRWYRLMLFWRGNLMQVYTQNNHKAHKS</sequence>
<dbReference type="KEGG" id="ses:SARI_00881"/>
<proteinExistence type="predicted"/>
<dbReference type="AlphaFoldDB" id="A9MLT5"/>